<dbReference type="PANTHER" id="PTHR37162:SF1">
    <property type="entry name" value="BED-TYPE DOMAIN-CONTAINING PROTEIN"/>
    <property type="match status" value="1"/>
</dbReference>
<dbReference type="AlphaFoldDB" id="A0A482W3B3"/>
<sequence length="144" mass="16160">KVCDRLLAVVELNDCTVEGVVNKLLEILAEKEIPLNNLIGFSADTAAVMMGDYNGIKAKLKNINENIFVNGCICHSLHLAASATANVLPTEIEGFSRDVYNYICDSPKCLDSYKEFQEFVQLKPHKILKPSQTRWLSLEIRNIF</sequence>
<feature type="non-terminal residue" evidence="1">
    <location>
        <position position="1"/>
    </location>
</feature>
<comment type="caution">
    <text evidence="1">The sequence shown here is derived from an EMBL/GenBank/DDBJ whole genome shotgun (WGS) entry which is preliminary data.</text>
</comment>
<protein>
    <recommendedName>
        <fullName evidence="3">DUF4371 domain-containing protein</fullName>
    </recommendedName>
</protein>
<dbReference type="Proteomes" id="UP000292052">
    <property type="component" value="Unassembled WGS sequence"/>
</dbReference>
<organism evidence="1 2">
    <name type="scientific">Asbolus verrucosus</name>
    <name type="common">Desert ironclad beetle</name>
    <dbReference type="NCBI Taxonomy" id="1661398"/>
    <lineage>
        <taxon>Eukaryota</taxon>
        <taxon>Metazoa</taxon>
        <taxon>Ecdysozoa</taxon>
        <taxon>Arthropoda</taxon>
        <taxon>Hexapoda</taxon>
        <taxon>Insecta</taxon>
        <taxon>Pterygota</taxon>
        <taxon>Neoptera</taxon>
        <taxon>Endopterygota</taxon>
        <taxon>Coleoptera</taxon>
        <taxon>Polyphaga</taxon>
        <taxon>Cucujiformia</taxon>
        <taxon>Tenebrionidae</taxon>
        <taxon>Pimeliinae</taxon>
        <taxon>Asbolus</taxon>
    </lineage>
</organism>
<accession>A0A482W3B3</accession>
<dbReference type="OrthoDB" id="6756381at2759"/>
<evidence type="ECO:0000313" key="2">
    <source>
        <dbReference type="Proteomes" id="UP000292052"/>
    </source>
</evidence>
<keyword evidence="2" id="KW-1185">Reference proteome</keyword>
<dbReference type="EMBL" id="QDEB01036800">
    <property type="protein sequence ID" value="RZC39167.1"/>
    <property type="molecule type" value="Genomic_DNA"/>
</dbReference>
<proteinExistence type="predicted"/>
<reference evidence="1 2" key="1">
    <citation type="submission" date="2017-03" db="EMBL/GenBank/DDBJ databases">
        <title>Genome of the blue death feigning beetle - Asbolus verrucosus.</title>
        <authorList>
            <person name="Rider S.D."/>
        </authorList>
    </citation>
    <scope>NUCLEOTIDE SEQUENCE [LARGE SCALE GENOMIC DNA]</scope>
    <source>
        <strain evidence="1">Butters</strain>
        <tissue evidence="1">Head and leg muscle</tissue>
    </source>
</reference>
<name>A0A482W3B3_ASBVE</name>
<evidence type="ECO:0008006" key="3">
    <source>
        <dbReference type="Google" id="ProtNLM"/>
    </source>
</evidence>
<dbReference type="PANTHER" id="PTHR37162">
    <property type="entry name" value="HAT FAMILY DIMERISATION DOMAINCONTAINING PROTEIN-RELATED"/>
    <property type="match status" value="1"/>
</dbReference>
<gene>
    <name evidence="1" type="ORF">BDFB_014709</name>
</gene>
<evidence type="ECO:0000313" key="1">
    <source>
        <dbReference type="EMBL" id="RZC39167.1"/>
    </source>
</evidence>